<evidence type="ECO:0000313" key="4">
    <source>
        <dbReference type="Proteomes" id="UP000819052"/>
    </source>
</evidence>
<proteinExistence type="predicted"/>
<feature type="region of interest" description="Disordered" evidence="1">
    <location>
        <begin position="1"/>
        <end position="40"/>
    </location>
</feature>
<keyword evidence="2" id="KW-0812">Transmembrane</keyword>
<keyword evidence="2" id="KW-0472">Membrane</keyword>
<protein>
    <submittedName>
        <fullName evidence="3">DUF2244 domain-containing protein</fullName>
    </submittedName>
</protein>
<organism evidence="3 4">
    <name type="scientific">Massilia aquatica</name>
    <dbReference type="NCBI Taxonomy" id="2609000"/>
    <lineage>
        <taxon>Bacteria</taxon>
        <taxon>Pseudomonadati</taxon>
        <taxon>Pseudomonadota</taxon>
        <taxon>Betaproteobacteria</taxon>
        <taxon>Burkholderiales</taxon>
        <taxon>Oxalobacteraceae</taxon>
        <taxon>Telluria group</taxon>
        <taxon>Massilia</taxon>
    </lineage>
</organism>
<dbReference type="Pfam" id="PF10003">
    <property type="entry name" value="DUF2244"/>
    <property type="match status" value="1"/>
</dbReference>
<keyword evidence="4" id="KW-1185">Reference proteome</keyword>
<feature type="transmembrane region" description="Helical" evidence="2">
    <location>
        <begin position="83"/>
        <end position="104"/>
    </location>
</feature>
<comment type="caution">
    <text evidence="3">The sequence shown here is derived from an EMBL/GenBank/DDBJ whole genome shotgun (WGS) entry which is preliminary data.</text>
</comment>
<sequence>MAPKGSNGQCPALRPSTRSRRRRRSNSASSSTAHKNKHGTNMNKEWLLKKNCSMSPRQVGVAYGSLCGFLAALALAFALNGAWFVFAFVLLDIGLLVAALLHYARHAGDCETVAFSEGGLIVERVEAGRVERIRLEACWTRIAMPDRKRSLIALESRGVKVEIGAFIGEEMRQQVAQELRRELRSRAFVR</sequence>
<dbReference type="InterPro" id="IPR019253">
    <property type="entry name" value="DUF2244_TM"/>
</dbReference>
<evidence type="ECO:0000256" key="1">
    <source>
        <dbReference type="SAM" id="MobiDB-lite"/>
    </source>
</evidence>
<dbReference type="Proteomes" id="UP000819052">
    <property type="component" value="Unassembled WGS sequence"/>
</dbReference>
<feature type="transmembrane region" description="Helical" evidence="2">
    <location>
        <begin position="59"/>
        <end position="77"/>
    </location>
</feature>
<reference evidence="3 4" key="1">
    <citation type="submission" date="2019-09" db="EMBL/GenBank/DDBJ databases">
        <title>Taxonomy of Antarctic Massilia spp.: description of Massilia rubra sp. nov., Massilia aquatica sp. nov., Massilia mucilaginosa sp. nov., Massilia frigida sp. nov. isolated from streams, lakes and regoliths.</title>
        <authorList>
            <person name="Holochova P."/>
            <person name="Sedlacek I."/>
            <person name="Kralova S."/>
            <person name="Maslanova I."/>
            <person name="Busse H.-J."/>
            <person name="Stankova E."/>
            <person name="Vrbovska V."/>
            <person name="Kovarovic V."/>
            <person name="Bartak M."/>
            <person name="Svec P."/>
            <person name="Pantucek R."/>
        </authorList>
    </citation>
    <scope>NUCLEOTIDE SEQUENCE [LARGE SCALE GENOMIC DNA]</scope>
    <source>
        <strain evidence="3 4">CCM 8693</strain>
    </source>
</reference>
<evidence type="ECO:0000256" key="2">
    <source>
        <dbReference type="SAM" id="Phobius"/>
    </source>
</evidence>
<keyword evidence="2" id="KW-1133">Transmembrane helix</keyword>
<evidence type="ECO:0000313" key="3">
    <source>
        <dbReference type="EMBL" id="NHZ43930.1"/>
    </source>
</evidence>
<gene>
    <name evidence="3" type="ORF">F1609_27735</name>
</gene>
<name>A0ABX0MG86_9BURK</name>
<dbReference type="EMBL" id="VVIW01000025">
    <property type="protein sequence ID" value="NHZ43930.1"/>
    <property type="molecule type" value="Genomic_DNA"/>
</dbReference>
<accession>A0ABX0MG86</accession>